<organism evidence="2 3">
    <name type="scientific">Dipteronia sinensis</name>
    <dbReference type="NCBI Taxonomy" id="43782"/>
    <lineage>
        <taxon>Eukaryota</taxon>
        <taxon>Viridiplantae</taxon>
        <taxon>Streptophyta</taxon>
        <taxon>Embryophyta</taxon>
        <taxon>Tracheophyta</taxon>
        <taxon>Spermatophyta</taxon>
        <taxon>Magnoliopsida</taxon>
        <taxon>eudicotyledons</taxon>
        <taxon>Gunneridae</taxon>
        <taxon>Pentapetalae</taxon>
        <taxon>rosids</taxon>
        <taxon>malvids</taxon>
        <taxon>Sapindales</taxon>
        <taxon>Sapindaceae</taxon>
        <taxon>Hippocastanoideae</taxon>
        <taxon>Acereae</taxon>
        <taxon>Dipteronia</taxon>
    </lineage>
</organism>
<dbReference type="PANTHER" id="PTHR37897:SF1">
    <property type="entry name" value="DUF3741 DOMAIN-CONTAINING PROTEIN"/>
    <property type="match status" value="1"/>
</dbReference>
<dbReference type="AlphaFoldDB" id="A0AAE0E2G7"/>
<evidence type="ECO:0000313" key="3">
    <source>
        <dbReference type="Proteomes" id="UP001281410"/>
    </source>
</evidence>
<dbReference type="EMBL" id="JANJYJ010000006">
    <property type="protein sequence ID" value="KAK3204821.1"/>
    <property type="molecule type" value="Genomic_DNA"/>
</dbReference>
<accession>A0AAE0E2G7</accession>
<reference evidence="2" key="1">
    <citation type="journal article" date="2023" name="Plant J.">
        <title>Genome sequences and population genomics provide insights into the demographic history, inbreeding, and mutation load of two 'living fossil' tree species of Dipteronia.</title>
        <authorList>
            <person name="Feng Y."/>
            <person name="Comes H.P."/>
            <person name="Chen J."/>
            <person name="Zhu S."/>
            <person name="Lu R."/>
            <person name="Zhang X."/>
            <person name="Li P."/>
            <person name="Qiu J."/>
            <person name="Olsen K.M."/>
            <person name="Qiu Y."/>
        </authorList>
    </citation>
    <scope>NUCLEOTIDE SEQUENCE</scope>
    <source>
        <strain evidence="2">NBL</strain>
    </source>
</reference>
<gene>
    <name evidence="2" type="ORF">Dsin_018867</name>
</gene>
<feature type="domain" description="DUF3741" evidence="1">
    <location>
        <begin position="151"/>
        <end position="168"/>
    </location>
</feature>
<protein>
    <recommendedName>
        <fullName evidence="1">DUF3741 domain-containing protein</fullName>
    </recommendedName>
</protein>
<comment type="caution">
    <text evidence="2">The sequence shown here is derived from an EMBL/GenBank/DDBJ whole genome shotgun (WGS) entry which is preliminary data.</text>
</comment>
<name>A0AAE0E2G7_9ROSI</name>
<dbReference type="Pfam" id="PF14383">
    <property type="entry name" value="VARLMGL"/>
    <property type="match status" value="1"/>
</dbReference>
<dbReference type="PANTHER" id="PTHR37897">
    <property type="entry name" value="DNAK FAMILY PROTEIN"/>
    <property type="match status" value="1"/>
</dbReference>
<keyword evidence="3" id="KW-1185">Reference proteome</keyword>
<dbReference type="InterPro" id="IPR032795">
    <property type="entry name" value="DUF3741-assoc"/>
</dbReference>
<proteinExistence type="predicted"/>
<evidence type="ECO:0000259" key="1">
    <source>
        <dbReference type="Pfam" id="PF14383"/>
    </source>
</evidence>
<sequence>MKKGFTNSCNGNASTSTLNQRHNNLIITSPDHHKPPTTTLEDMILQLEFEEEMAKREKHHHLSNNNNNVHVQVQHGRMSCVNNSDILRSARIALNQYPRFSLDGRDAMYRSSFRNLDAYKPGRRSVTLEESFLSSKSSVWLPATLGGESVVWCKPGVVAKLMGLEAMPLPLINNKLDAKTKRQNLRTRAQRHEMETKLAMDMDMDMNNSEGSRMRRRMGSCSKAGYCFIKPVEPFNDH</sequence>
<evidence type="ECO:0000313" key="2">
    <source>
        <dbReference type="EMBL" id="KAK3204821.1"/>
    </source>
</evidence>
<dbReference type="Proteomes" id="UP001281410">
    <property type="component" value="Unassembled WGS sequence"/>
</dbReference>